<accession>A0ABT8ELG5</accession>
<evidence type="ECO:0000256" key="1">
    <source>
        <dbReference type="SAM" id="Phobius"/>
    </source>
</evidence>
<name>A0ABT8ELG5_9BURK</name>
<keyword evidence="1" id="KW-0812">Transmembrane</keyword>
<organism evidence="2 3">
    <name type="scientific">Alcaligenes endophyticus</name>
    <dbReference type="NCBI Taxonomy" id="1929088"/>
    <lineage>
        <taxon>Bacteria</taxon>
        <taxon>Pseudomonadati</taxon>
        <taxon>Pseudomonadota</taxon>
        <taxon>Betaproteobacteria</taxon>
        <taxon>Burkholderiales</taxon>
        <taxon>Alcaligenaceae</taxon>
        <taxon>Alcaligenes</taxon>
    </lineage>
</organism>
<protein>
    <recommendedName>
        <fullName evidence="4">VWFA domain-containing protein</fullName>
    </recommendedName>
</protein>
<dbReference type="SUPFAM" id="SSF53300">
    <property type="entry name" value="vWA-like"/>
    <property type="match status" value="1"/>
</dbReference>
<dbReference type="RefSeq" id="WP_266122954.1">
    <property type="nucleotide sequence ID" value="NZ_JAJHNU010000003.1"/>
</dbReference>
<comment type="caution">
    <text evidence="2">The sequence shown here is derived from an EMBL/GenBank/DDBJ whole genome shotgun (WGS) entry which is preliminary data.</text>
</comment>
<keyword evidence="1" id="KW-1133">Transmembrane helix</keyword>
<dbReference type="EMBL" id="JAJHNU010000003">
    <property type="protein sequence ID" value="MDN4122042.1"/>
    <property type="molecule type" value="Genomic_DNA"/>
</dbReference>
<dbReference type="InterPro" id="IPR036465">
    <property type="entry name" value="vWFA_dom_sf"/>
</dbReference>
<keyword evidence="3" id="KW-1185">Reference proteome</keyword>
<feature type="transmembrane region" description="Helical" evidence="1">
    <location>
        <begin position="170"/>
        <end position="189"/>
    </location>
</feature>
<evidence type="ECO:0008006" key="4">
    <source>
        <dbReference type="Google" id="ProtNLM"/>
    </source>
</evidence>
<keyword evidence="1" id="KW-0472">Membrane</keyword>
<dbReference type="Gene3D" id="3.40.50.410">
    <property type="entry name" value="von Willebrand factor, type A domain"/>
    <property type="match status" value="1"/>
</dbReference>
<reference evidence="2" key="1">
    <citation type="submission" date="2021-11" db="EMBL/GenBank/DDBJ databases">
        <title>Draft genome sequence of Alcaligenes endophyticus type strain CCUG 75668T.</title>
        <authorList>
            <person name="Salva-Serra F."/>
            <person name="Duran R.E."/>
            <person name="Seeger M."/>
            <person name="Moore E.R.B."/>
            <person name="Jaen-Luchoro D."/>
        </authorList>
    </citation>
    <scope>NUCLEOTIDE SEQUENCE</scope>
    <source>
        <strain evidence="2">CCUG 75668</strain>
    </source>
</reference>
<proteinExistence type="predicted"/>
<evidence type="ECO:0000313" key="3">
    <source>
        <dbReference type="Proteomes" id="UP001168613"/>
    </source>
</evidence>
<sequence length="495" mass="53767">MQRVLLDAIGPNESYKKHQEAIEILRTRGSGPLTQLFAQYRSAGSSSEPAAWWTERQGHLVPLQSLSATDQAALLASWQQSLAKIPALIRELKQSGHTESAQLLQQFLSDEQLQGSLYSLNGAPLLALGGTDAQPIPAYQVAKSEPIAPIAAAAAPLTTTVASRPRRWPYVLAALLLLLLLLACLSWFFRWPTAWWDTIAPPVLPVIEQSQQELEPAPVVEPIPEAPVEPEPVIELVPDSSPEAPAMEVVEKPAAKPTLPANTHLPVCARDSQGKRLNPEFFIVFDTSGSMNLNINAKKADEDWYFSLSELERVLLTGENEQRAREIFGGTARITVARSAFRQMLDKLPKEQDVHLLTFTQECGPPKSWGNFSGARRGELKRIIDDVPIDNSTNLASSLAWAAARVDGVSRDALIVLFVDGADGCEQNICAIAQSIAKEKPRLKVNVVDITGQGLASCVASATGGRIVSPRQAAQVSSALHQATVQSIQEQAQCR</sequence>
<evidence type="ECO:0000313" key="2">
    <source>
        <dbReference type="EMBL" id="MDN4122042.1"/>
    </source>
</evidence>
<gene>
    <name evidence="2" type="ORF">LMS43_12155</name>
</gene>
<dbReference type="Proteomes" id="UP001168613">
    <property type="component" value="Unassembled WGS sequence"/>
</dbReference>